<accession>A0A1I9WHN9</accession>
<evidence type="ECO:0000256" key="25">
    <source>
        <dbReference type="ARBA" id="ARBA00023136"/>
    </source>
</evidence>
<comment type="subcellular location">
    <molecule>Transmembrane protein gp41</molecule>
    <subcellularLocation>
        <location evidence="33">Virion membrane</location>
        <topology evidence="33">Single-pass type I membrane protein</topology>
    </subcellularLocation>
    <subcellularLocation>
        <location evidence="33">Host cell membrane</location>
        <topology evidence="33">Single-pass type I membrane protein</topology>
    </subcellularLocation>
    <subcellularLocation>
        <location evidence="33">Host endosome membrane</location>
        <topology evidence="33">Single-pass type I membrane protein</topology>
    </subcellularLocation>
    <text evidence="33">It is probably concentrated at the site of budding and incorporated into the virions possibly by contacts between the cytoplasmic tail of Env and the N-terminus of Gag.</text>
</comment>
<feature type="disulfide bond" evidence="33">
    <location>
        <begin position="130"/>
        <end position="156"/>
    </location>
</feature>
<feature type="transmembrane region" description="Helical" evidence="34">
    <location>
        <begin position="673"/>
        <end position="700"/>
    </location>
</feature>
<dbReference type="GO" id="GO:1903911">
    <property type="term" value="P:positive regulation of receptor clustering"/>
    <property type="evidence" value="ECO:0007669"/>
    <property type="project" value="UniProtKB-UniRule"/>
</dbReference>
<keyword evidence="14 33" id="KW-0812">Transmembrane</keyword>
<dbReference type="EMBL" id="KX587396">
    <property type="protein sequence ID" value="APA31638.1"/>
    <property type="molecule type" value="Genomic_RNA"/>
</dbReference>
<feature type="region of interest" description="MPER; binding to GalCer" evidence="33">
    <location>
        <begin position="657"/>
        <end position="678"/>
    </location>
</feature>
<keyword evidence="31 33" id="KW-1160">Virus entry into host cell</keyword>
<keyword evidence="21 33" id="KW-1164">Virus endocytosis by host</keyword>
<comment type="domain">
    <text evidence="33">The YXXL motif is involved in determining the exact site of viral release at the surface of infected mononuclear cells and promotes endocytosis. YXXL and di-leucine endocytosis motifs interact directly or indirectly with the clathrin adapter complexes, opperate independently, and their activities are not additive.</text>
</comment>
<keyword evidence="9 33" id="KW-1032">Host cell membrane</keyword>
<evidence type="ECO:0000256" key="26">
    <source>
        <dbReference type="ARBA" id="ARBA00023139"/>
    </source>
</evidence>
<dbReference type="InterPro" id="IPR000328">
    <property type="entry name" value="GP41-like"/>
</dbReference>
<dbReference type="InterPro" id="IPR000777">
    <property type="entry name" value="HIV1_Gp120"/>
</dbReference>
<dbReference type="HAMAP" id="MF_04083">
    <property type="entry name" value="HIV_ENV"/>
    <property type="match status" value="1"/>
</dbReference>
<feature type="region of interest" description="V5" evidence="33">
    <location>
        <begin position="456"/>
        <end position="466"/>
    </location>
</feature>
<evidence type="ECO:0000313" key="38">
    <source>
        <dbReference type="EMBL" id="APA31638.1"/>
    </source>
</evidence>
<keyword evidence="30 33" id="KW-0449">Lipoprotein</keyword>
<gene>
    <name evidence="33 38" type="primary">env</name>
</gene>
<keyword evidence="24 33" id="KW-0175">Coiled coil</keyword>
<comment type="PTM">
    <text evidence="33">Palmitoylation of the transmembrane protein and of Env polyprotein (prior to its proteolytic cleavage) is essential for their association with host cell membrane lipid rafts. Palmitoylation is therefore required for envelope trafficking to classical lipid rafts, but not for viral replication.</text>
</comment>
<dbReference type="Gene3D" id="1.10.287.210">
    <property type="match status" value="1"/>
</dbReference>
<evidence type="ECO:0000256" key="17">
    <source>
        <dbReference type="ARBA" id="ARBA00022804"/>
    </source>
</evidence>
<keyword evidence="12 33" id="KW-1162">Viral penetration into host cytoplasm</keyword>
<dbReference type="GO" id="GO:0039654">
    <property type="term" value="P:fusion of virus membrane with host endosome membrane"/>
    <property type="evidence" value="ECO:0007669"/>
    <property type="project" value="UniProtKB-UniRule"/>
</dbReference>
<evidence type="ECO:0000256" key="31">
    <source>
        <dbReference type="ARBA" id="ARBA00023296"/>
    </source>
</evidence>
<comment type="subcellular location">
    <molecule>Surface protein gp120</molecule>
    <subcellularLocation>
        <location evidence="33">Virion membrane</location>
        <topology evidence="33">Peripheral membrane protein</topology>
    </subcellularLocation>
    <subcellularLocation>
        <location evidence="33">Host cell membrane</location>
        <topology evidence="33">Peripheral membrane protein</topology>
    </subcellularLocation>
    <subcellularLocation>
        <location evidence="33">Host endosome membrane</location>
        <topology evidence="33">Single-pass type I membrane protein</topology>
    </subcellularLocation>
    <text evidence="33">The surface protein is not anchored to the viral envelope, but associates with the extravirion surface through its binding to TM. It is probably concentrated at the site of budding and incorporated into the virions possibly by contacts between the cytoplasmic tail of Env and the N-terminus of Gag.</text>
</comment>
<feature type="region of interest" description="V1" evidence="33">
    <location>
        <begin position="130"/>
        <end position="155"/>
    </location>
</feature>
<evidence type="ECO:0000256" key="29">
    <source>
        <dbReference type="ARBA" id="ARBA00023280"/>
    </source>
</evidence>
<keyword evidence="15 33" id="KW-0053">Apoptosis</keyword>
<evidence type="ECO:0000256" key="9">
    <source>
        <dbReference type="ARBA" id="ARBA00022511"/>
    </source>
</evidence>
<keyword evidence="8 33" id="KW-1170">Fusion of virus membrane with host endosomal membrane</keyword>
<feature type="lipid moiety-binding region" description="S-palmitoyl cysteine; by host" evidence="33">
    <location>
        <position position="759"/>
    </location>
</feature>
<evidence type="ECO:0000256" key="7">
    <source>
        <dbReference type="ARBA" id="ARBA00022506"/>
    </source>
</evidence>
<evidence type="ECO:0000256" key="1">
    <source>
        <dbReference type="ARBA" id="ARBA00004402"/>
    </source>
</evidence>
<dbReference type="Pfam" id="PF00516">
    <property type="entry name" value="GP120"/>
    <property type="match status" value="1"/>
</dbReference>
<proteinExistence type="inferred from homology"/>
<feature type="site" description="Cleavage; by host furin" evidence="33">
    <location>
        <begin position="506"/>
        <end position="507"/>
    </location>
</feature>
<evidence type="ECO:0000256" key="12">
    <source>
        <dbReference type="ARBA" id="ARBA00022595"/>
    </source>
</evidence>
<evidence type="ECO:0000256" key="6">
    <source>
        <dbReference type="ARBA" id="ARBA00004650"/>
    </source>
</evidence>
<comment type="subunit">
    <text evidence="32">The mature envelope protein (Env) consists of a homotrimer of non-covalently associated gp120-gp41 heterodimers. The resulting complex protrudes from the virus surface as a spike. There seems to be as few as 10 spikes on the average virion. Interacts with host CD4, CCR5 and CXCR4. Gp120 also interacts with the C-type lectins CD209/DC-SIGN and CLEC4M/DC-SIGNR (collectively referred to as DC-SIGN(R)). Gp120 and gp41 interact with GalCer. Gp120 interacts with host ITGA4/ITGB7 complex; on CD4+ T-cells, this interaction results in rapid activation of integrin ITGAL/LFA-1, which facilitates efficient cell-to-cell spreading of HIV-1. Gp120 interacts with cell-associated heparan sulfate; this interaction increases virus infectivity on permissive cells and may be involved in infection of CD4- cells.</text>
</comment>
<comment type="subunit">
    <text evidence="33">The mature envelope protein (Env) consists of a homotrimer of non-covalently associated gp120-gp41 heterodimers. The resulting complex protrudes from the virus surface as a spike. There seems to be as few as 10 spikes on the average virion. Surface protein gp120 interacts with host CD4, CCR5 and CXCR4. Gp120 also interacts with the C-type lectins CD209/DC-SIGN and CLEC4M/DC-SIGNR (collectively referred to as DC-SIGN(R)). Gp120 and gp41 interact with GalCer. Gp120 interacts with host ITGA4/ITGB7 complex; on CD4+ T-cells, this interaction results in rapid activation of integrin ITGAL/LFA-1, which facilitates efficient cell-to-cell spreading of HIV-1. Gp120 interacts with cell-associated heparan sulfate; this interaction increases virus infectivity on permissive cells and may be involved in infection of CD4- cells.</text>
</comment>
<dbReference type="GO" id="GO:0016020">
    <property type="term" value="C:membrane"/>
    <property type="evidence" value="ECO:0007669"/>
    <property type="project" value="UniProtKB-UniRule"/>
</dbReference>
<evidence type="ECO:0000256" key="22">
    <source>
        <dbReference type="ARBA" id="ARBA00022989"/>
    </source>
</evidence>
<evidence type="ECO:0000256" key="23">
    <source>
        <dbReference type="ARBA" id="ARBA00023046"/>
    </source>
</evidence>
<feature type="coiled-coil region" evidence="33">
    <location>
        <begin position="628"/>
        <end position="662"/>
    </location>
</feature>
<name>A0A1I9WHN9_HV1</name>
<evidence type="ECO:0000256" key="35">
    <source>
        <dbReference type="SAM" id="MobiDB-lite"/>
    </source>
</evidence>
<feature type="disulfide bond" evidence="33">
    <location>
        <begin position="593"/>
        <end position="599"/>
    </location>
</feature>
<feature type="region of interest" description="CD4-binding loop" evidence="33">
    <location>
        <begin position="361"/>
        <end position="371"/>
    </location>
</feature>
<evidence type="ECO:0000256" key="27">
    <source>
        <dbReference type="ARBA" id="ARBA00023157"/>
    </source>
</evidence>
<dbReference type="GO" id="GO:1903908">
    <property type="term" value="P:positive regulation of plasma membrane raft polarization"/>
    <property type="evidence" value="ECO:0007669"/>
    <property type="project" value="UniProtKB-UniRule"/>
</dbReference>
<dbReference type="SUPFAM" id="SSF56502">
    <property type="entry name" value="gp120 core"/>
    <property type="match status" value="2"/>
</dbReference>
<evidence type="ECO:0000256" key="13">
    <source>
        <dbReference type="ARBA" id="ARBA00022685"/>
    </source>
</evidence>
<evidence type="ECO:0000256" key="2">
    <source>
        <dbReference type="ARBA" id="ARBA00004433"/>
    </source>
</evidence>
<evidence type="ECO:0000256" key="30">
    <source>
        <dbReference type="ARBA" id="ARBA00023288"/>
    </source>
</evidence>
<dbReference type="GO" id="GO:0044175">
    <property type="term" value="C:host cell endosome membrane"/>
    <property type="evidence" value="ECO:0007669"/>
    <property type="project" value="UniProtKB-SubCell"/>
</dbReference>
<comment type="similarity">
    <text evidence="33">Belongs to the HIV-1 env protein family.</text>
</comment>
<keyword evidence="26 33" id="KW-0564">Palmitate</keyword>
<feature type="disulfide bond" evidence="33">
    <location>
        <begin position="219"/>
        <end position="248"/>
    </location>
</feature>
<keyword evidence="29 33" id="KW-0899">Viral immunoevasion</keyword>
<dbReference type="Pfam" id="PF00517">
    <property type="entry name" value="GP41"/>
    <property type="match status" value="1"/>
</dbReference>
<feature type="domain" description="Retroviral envelope protein GP41-like" evidence="37">
    <location>
        <begin position="525"/>
        <end position="714"/>
    </location>
</feature>
<evidence type="ECO:0000256" key="19">
    <source>
        <dbReference type="ARBA" id="ARBA00022870"/>
    </source>
</evidence>
<evidence type="ECO:0000256" key="8">
    <source>
        <dbReference type="ARBA" id="ARBA00022510"/>
    </source>
</evidence>
<keyword evidence="18 33" id="KW-0946">Virion</keyword>
<comment type="domain">
    <text evidence="33 34">The 17 amino acids long immunosuppressive region is present in many retroviral envelope proteins. Synthetic peptides derived from this relatively conserved sequence inhibit immune function in vitro and in vivo.</text>
</comment>
<comment type="PTM">
    <text evidence="33">Highly glycosylated by host. The high number of glycan on the protein is reffered to as 'glycan shield' because it contributes to hide protein sequence from adaptive immune system.</text>
</comment>
<comment type="subcellular location">
    <subcellularLocation>
        <location evidence="3">Host cell membrane</location>
        <topology evidence="3">Peripheral membrane protein</topology>
    </subcellularLocation>
    <subcellularLocation>
        <location evidence="1">Host cell membrane</location>
        <topology evidence="1">Single-pass type I membrane protein</topology>
    </subcellularLocation>
    <subcellularLocation>
        <location evidence="2">Host endosome membrane</location>
        <topology evidence="2">Peripheral membrane protein</topology>
    </subcellularLocation>
    <subcellularLocation>
        <location evidence="5">Host endosome membrane</location>
        <topology evidence="5">Single-pass type I membrane protein</topology>
    </subcellularLocation>
    <subcellularLocation>
        <location evidence="6">Virion membrane</location>
        <topology evidence="6">Peripheral membrane protein</topology>
    </subcellularLocation>
    <subcellularLocation>
        <location evidence="4">Virion membrane</location>
        <topology evidence="4">Single-pass type I membrane protein</topology>
    </subcellularLocation>
</comment>
<organismHost>
    <name type="scientific">Homo sapiens</name>
    <name type="common">Human</name>
    <dbReference type="NCBI Taxonomy" id="9606"/>
</organismHost>
<dbReference type="GO" id="GO:0019031">
    <property type="term" value="C:viral envelope"/>
    <property type="evidence" value="ECO:0007669"/>
    <property type="project" value="UniProtKB-KW"/>
</dbReference>
<comment type="function">
    <text evidence="33">Surface protein gp120: Attaches the virus to the host lymphoid cell by binding to the primary receptor CD4. This interaction induces a structural rearrangement creating a high affinity binding site for a chemokine coreceptor like CXCR4 and/or CCR5. Acts as a ligand for CD209/DC-SIGN and CLEC4M/DC-SIGNR, which are respectively found on dendritic cells (DCs), and on endothelial cells of liver sinusoids and lymph node sinuses. These interactions allow capture of viral particles at mucosal surfaces by these cells and subsequent transmission to permissive cells. HIV subverts the migration properties of dendritic cells to gain access to CD4+ T-cells in lymph nodes. Virus transmission to permissive T-cells occurs either in trans (without DCs infection, through viral capture and transmission), or in cis (following DCs productive infection, through the usual CD4-gp120 interaction), thereby inducing a robust infection. In trans infection, bound virions remain infectious over days and it is proposed that they are not degraded, but protected in non-lysosomal acidic organelles within the DCs close to the cell membrane thus contributing to the viral infectious potential during DCs' migration from the periphery to the lymphoid tissues. On arrival at lymphoid tissues, intact virions recycle back to DCs' cell surface allowing virus transmission to CD4+ T-cells.</text>
</comment>
<keyword evidence="17 33" id="KW-1161">Viral attachment to host cell</keyword>
<feature type="region of interest" description="Disordered" evidence="35">
    <location>
        <begin position="716"/>
        <end position="738"/>
    </location>
</feature>
<dbReference type="Gene3D" id="2.170.40.20">
    <property type="entry name" value="Human immunodeficiency virus 1, Gp160, envelope glycoprotein"/>
    <property type="match status" value="2"/>
</dbReference>
<keyword evidence="25 33" id="KW-0472">Membrane</keyword>
<feature type="chain" id="PRO_5023415271" description="Transmembrane protein gp41" evidence="33">
    <location>
        <begin position="507"/>
        <end position="851"/>
    </location>
</feature>
<evidence type="ECO:0000259" key="36">
    <source>
        <dbReference type="Pfam" id="PF00516"/>
    </source>
</evidence>
<evidence type="ECO:0000256" key="20">
    <source>
        <dbReference type="ARBA" id="ARBA00022879"/>
    </source>
</evidence>
<evidence type="ECO:0000256" key="3">
    <source>
        <dbReference type="ARBA" id="ARBA00004505"/>
    </source>
</evidence>
<keyword evidence="27 33" id="KW-1015">Disulfide bond</keyword>
<evidence type="ECO:0000256" key="32">
    <source>
        <dbReference type="ARBA" id="ARBA00062028"/>
    </source>
</evidence>
<protein>
    <recommendedName>
        <fullName evidence="33">Envelope glycoprotein gp160</fullName>
    </recommendedName>
    <alternativeName>
        <fullName evidence="33">Env polyprotein</fullName>
    </alternativeName>
    <component>
        <recommendedName>
            <fullName evidence="33">Surface protein gp120</fullName>
            <shortName evidence="33">SU</shortName>
        </recommendedName>
        <alternativeName>
            <fullName evidence="33">Glycoprotein 120</fullName>
            <shortName evidence="33">gp120</shortName>
        </alternativeName>
    </component>
    <component>
        <recommendedName>
            <fullName evidence="33">Transmembrane protein gp41</fullName>
            <shortName evidence="33">TM</shortName>
        </recommendedName>
        <alternativeName>
            <fullName evidence="33">Glycoprotein 41</fullName>
            <shortName evidence="33">gp41</shortName>
        </alternativeName>
    </component>
</protein>
<feature type="region of interest" description="Fusion peptide" evidence="33">
    <location>
        <begin position="507"/>
        <end position="527"/>
    </location>
</feature>
<dbReference type="GO" id="GO:0075512">
    <property type="term" value="P:clathrin-dependent endocytosis of virus by host cell"/>
    <property type="evidence" value="ECO:0007669"/>
    <property type="project" value="UniProtKB-UniRule"/>
</dbReference>
<feature type="domain" description="Human immunodeficiency virus 1 envelope glycoprotein Gp120" evidence="36">
    <location>
        <begin position="33"/>
        <end position="506"/>
    </location>
</feature>
<evidence type="ECO:0000256" key="33">
    <source>
        <dbReference type="HAMAP-Rule" id="MF_04083"/>
    </source>
</evidence>
<feature type="topological domain" description="Cytoplasmic" evidence="33">
    <location>
        <begin position="701"/>
        <end position="851"/>
    </location>
</feature>
<dbReference type="GO" id="GO:0019064">
    <property type="term" value="P:fusion of virus membrane with host plasma membrane"/>
    <property type="evidence" value="ECO:0007669"/>
    <property type="project" value="UniProtKB-UniRule"/>
</dbReference>
<sequence length="851" mass="95957">MKARGIRKSYQHLWKWGILLLGMLMISSATKQLWVTVYYGVPVWKEATTTLFCASDAKAYDPEVHNVWATHACVPTDPSPQEVPLTNVTENFNMWKNNMVEQMHEDIISLWDQSLKPCVKLTPLCVTLNCTDLGNSTSTNGNSSGGLIEKGEMKNCSFNITTDMRDKVKKEYAFFYNLDVVPINDNTNNTKYRLISCNTSVLTQACPKVSFEPIPIHFCAPAGFAILQCNNKTFNGTGPCTNVSTVQCTHGIRPVVSTQLLLNGSLAEEDVIIRSENITNNAKTIIVQLKDPVNITCIRPGNNTRKSIHMGPGKAFYTGEIIGNIRQAHCNISRQKWNNTLKQIAIKLSEQFNKTIIFNQSSGGDPEVVMYSFNCGGEFFFCNSTQLFNSTWDNATLNSNANDTDNGTITLPCRIKQIINMWQQVGKAMYANPIRGEIKCTSNITGLLLTRDGGLNNTANETFRPGGGNMKDNWRSELYKYKVVKIEPLGVAPTAAKRRVVQREKRAVGLGAMFLGFLGAAGSTMGAASLTLTVQARQLLSGIVQQQNNLLRAIEAQQHLLQLTVWGIKQLQARVLAVERYLKDQQLLGIWGCSGKLICTTAVPWNASWSNRNLSEIWDNMTWMEWEREIDNYTGIIYRLIEESQNQQEKNEQDLLALDQWTSLWNWFSITNWLWYIKIFIMIVGGLIGLRIVFAVLSIVNRVRQGYSPLSFQTHLPAQREPDRPGGIEEEGGERDRDRSGRLVDGFLAIIWIDLRSLCLFSYHRLRDLALIAARVVETLGRRGWEILKYWWNLLQYWSQELKNSAVSLLNATAIAVAEGTDRIIEVLQRIGRGILHIPTRIRQGLERALL</sequence>
<feature type="compositionally biased region" description="Basic and acidic residues" evidence="35">
    <location>
        <begin position="718"/>
        <end position="727"/>
    </location>
</feature>
<dbReference type="Gene3D" id="1.20.5.490">
    <property type="entry name" value="Single helix bin"/>
    <property type="match status" value="1"/>
</dbReference>
<keyword evidence="23 33" id="KW-1039">Host endosome</keyword>
<keyword evidence="28 33" id="KW-0325">Glycoprotein</keyword>
<keyword evidence="19 33" id="KW-1043">Host membrane</keyword>
<comment type="domain">
    <text evidence="33">The membrane proximal external region (MPER) present in gp41 is a tryptophan-rich region recognized by the antibodies 2F5, Z13, and 4E10. MPER seems to play a role in fusion.</text>
</comment>
<reference evidence="38" key="1">
    <citation type="journal article" date="2016" name="N. Engl. J. Med.">
        <title>Effect of HIV Antibody VRC01 on Viral Rebound after Treatment Interruption.</title>
        <authorList>
            <person name="Bar K.J."/>
            <person name="Sneller M.C."/>
            <person name="Harrison L.J."/>
            <person name="Justement J.S."/>
            <person name="Overton E.T."/>
            <person name="Petrone M.E."/>
            <person name="Salantes D.B."/>
            <person name="Seamon C.A."/>
            <person name="Scheinfeld B."/>
            <person name="Kwan R.W."/>
            <person name="Learn G.H."/>
            <person name="Proschan M.A."/>
            <person name="Kreider E.F."/>
            <person name="Blazkova J."/>
            <person name="Bardsley M."/>
            <person name="Refsland E.W."/>
            <person name="Messer M."/>
            <person name="Clarridge K.E."/>
            <person name="Tustin N.B."/>
            <person name="Madden P.J."/>
            <person name="Oden K."/>
            <person name="O'Dell S.J."/>
            <person name="Jarocki B."/>
            <person name="Shiakolas A.R."/>
            <person name="Tressler R.L."/>
            <person name="Doria-Rose N.A."/>
            <person name="Bailer R.T."/>
            <person name="Ledgerwood J.E."/>
            <person name="Capparelli E.V."/>
            <person name="Lynch R.M."/>
            <person name="Graham B.S."/>
            <person name="Moir S."/>
            <person name="Koup R.A."/>
            <person name="Mascola J.R."/>
            <person name="Hoxie J.A."/>
            <person name="Fauci A.S."/>
            <person name="Tebas P."/>
            <person name="Chun T.W."/>
        </authorList>
    </citation>
    <scope>NUCLEOTIDE SEQUENCE</scope>
    <source>
        <strain evidence="38">A5340A12.preC</strain>
    </source>
</reference>
<evidence type="ECO:0000256" key="11">
    <source>
        <dbReference type="ARBA" id="ARBA00022581"/>
    </source>
</evidence>
<comment type="domain">
    <text evidence="33">The CD4-binding region is targeted by the antibody b12.</text>
</comment>
<dbReference type="FunFam" id="1.20.5.490:FF:000001">
    <property type="entry name" value="Envelope glycoprotein gp160"/>
    <property type="match status" value="1"/>
</dbReference>
<comment type="miscellaneous">
    <text evidence="33">Inhibitors targeting HIV-1 viral envelope proteins are used as antiretroviral drugs. Attachment of virions to the cell surface via non-specific interactions and CD4 binding can be blocked by inhibitors that include cyanovirin-N, cyclotriazadisulfonamide analogs, PRO 2000, TNX 355 and PRO 542. In addition, BMS 806 can block CD4-induced conformational changes. Env interactions with the coreceptor molecules can be targeted by CCR5 antagonists including SCH-D, maraviroc (UK 427857) and aplaviroc (GW 873140), and the CXCR4 antagonist AMD 070. Fusion of viral and cellular membranes can be inhibited by peptides such as enfuvirtide and tifuvirtide (T 1249). Resistance to inhibitors associated with mutations in Env are observed. Most of the time, single mutations confer only a modest reduction in drug susceptibility. Combination of several mutations is usually required to develop a high-level drug resistance.</text>
</comment>
<keyword evidence="20 33" id="KW-0261">Viral envelope protein</keyword>
<dbReference type="FunFam" id="2.170.40.20:FF:000003">
    <property type="entry name" value="Envelope glycoprotein gp160"/>
    <property type="match status" value="1"/>
</dbReference>
<dbReference type="FunFam" id="2.170.40.20:FF:000001">
    <property type="entry name" value="Envelope glycoprotein gp160"/>
    <property type="match status" value="1"/>
</dbReference>
<dbReference type="SUPFAM" id="SSF58069">
    <property type="entry name" value="Virus ectodomain"/>
    <property type="match status" value="1"/>
</dbReference>
<dbReference type="GO" id="GO:0019062">
    <property type="term" value="P:virion attachment to host cell"/>
    <property type="evidence" value="ECO:0007669"/>
    <property type="project" value="UniProtKB-UniRule"/>
</dbReference>
<feature type="chain" id="PRO_5023415272" description="Envelope glycoprotein gp160" evidence="33">
    <location>
        <begin position="32"/>
        <end position="851"/>
    </location>
</feature>
<keyword evidence="13 33" id="KW-0165">Cleavage on pair of basic residues</keyword>
<keyword evidence="7 33" id="KW-1168">Fusion of virus membrane with host membrane</keyword>
<feature type="short sequence motif" description="Di-leucine internalization motif" evidence="33">
    <location>
        <begin position="850"/>
        <end position="851"/>
    </location>
</feature>
<keyword evidence="22 33" id="KW-1133">Transmembrane helix</keyword>
<dbReference type="GO" id="GO:0052031">
    <property type="term" value="P:symbiont-mediated perturbation of host defense response"/>
    <property type="evidence" value="ECO:0007669"/>
    <property type="project" value="UniProtKB-UniRule"/>
</dbReference>
<dbReference type="GO" id="GO:0019082">
    <property type="term" value="P:viral protein processing"/>
    <property type="evidence" value="ECO:0007669"/>
    <property type="project" value="UniProtKB-UniRule"/>
</dbReference>
<dbReference type="GO" id="GO:0055036">
    <property type="term" value="C:virion membrane"/>
    <property type="evidence" value="ECO:0007669"/>
    <property type="project" value="UniProtKB-SubCell"/>
</dbReference>
<evidence type="ECO:0000256" key="4">
    <source>
        <dbReference type="ARBA" id="ARBA00004563"/>
    </source>
</evidence>
<dbReference type="GO" id="GO:0005198">
    <property type="term" value="F:structural molecule activity"/>
    <property type="evidence" value="ECO:0007669"/>
    <property type="project" value="UniProtKB-UniRule"/>
</dbReference>
<keyword evidence="11 33" id="KW-0945">Host-virus interaction</keyword>
<evidence type="ECO:0000256" key="34">
    <source>
        <dbReference type="RuleBase" id="RU363095"/>
    </source>
</evidence>
<keyword evidence="10 33" id="KW-1165">Clathrin-mediated endocytosis of virus by host</keyword>
<comment type="miscellaneous">
    <text evidence="33">HIV-1 lineages are divided in three main groups, M (for Major), O (for Outlier), and N (for New, or Non-M, Non-O). The vast majority of strains found worldwide belong to the group M. Group O seems to be endemic to and largely confined to Cameroon and neighboring countries in West Central Africa, where these viruses represent a small minority of HIV-1 strains. The group N is represented by a limited number of isolates from Cameroonian persons. The group M is further subdivided in 9 clades or subtypes (A to D, F to H, J and K).</text>
</comment>
<dbReference type="FunFam" id="1.10.287.210:FF:000001">
    <property type="entry name" value="Envelope glycoprotein gp160"/>
    <property type="match status" value="1"/>
</dbReference>
<evidence type="ECO:0000256" key="18">
    <source>
        <dbReference type="ARBA" id="ARBA00022844"/>
    </source>
</evidence>
<feature type="disulfide bond" evidence="33">
    <location>
        <begin position="53"/>
        <end position="73"/>
    </location>
</feature>
<evidence type="ECO:0000256" key="14">
    <source>
        <dbReference type="ARBA" id="ARBA00022692"/>
    </source>
</evidence>
<comment type="domain">
    <text evidence="33">Some of the most genetically diverse regions of the viral genome are present in Env. They are called variable regions 1 through 5 (V1 through V5). Coreceptor usage of gp120 is determined mainly by the primary structure of the third variable region (V3) in the outer domain of gp120. The sequence of V3 determines which coreceptor, CCR5 and/or CXCR4 (corresponding to R5/macrophage, X4/T cell and R5X4/T cell and macrophage tropism), is used to trigger the fusion potential of the Env complex, and hence which cells the virus can infect. Binding to CCR5 involves a region adjacent in addition to V3.</text>
</comment>
<comment type="PTM">
    <text evidence="33">Specific enzymatic cleavages in vivo yield mature proteins. Envelope glycoproteins are synthesized as a inactive precursor that is heavily N-glycosylated and processed likely by host cell furin in the Golgi to yield the mature SU and TM proteins. The cleavage site between SU and TM requires the minimal sequence [KR]-X-[KR]-R. About 2 of the 9 disulfide bonds of gp41 are reduced by P4HB/PDI, following binding to CD4 receptor.</text>
</comment>
<evidence type="ECO:0000256" key="5">
    <source>
        <dbReference type="ARBA" id="ARBA00004578"/>
    </source>
</evidence>
<evidence type="ECO:0000256" key="16">
    <source>
        <dbReference type="ARBA" id="ARBA00022729"/>
    </source>
</evidence>
<keyword evidence="16 33" id="KW-0732">Signal</keyword>
<feature type="region of interest" description="Immunosuppression" evidence="33">
    <location>
        <begin position="569"/>
        <end position="587"/>
    </location>
</feature>
<comment type="caution">
    <text evidence="33">Lacks conserved residue(s) required for the propagation of feature annotation.</text>
</comment>
<evidence type="ECO:0000259" key="37">
    <source>
        <dbReference type="Pfam" id="PF00517"/>
    </source>
</evidence>
<dbReference type="GO" id="GO:0020002">
    <property type="term" value="C:host cell plasma membrane"/>
    <property type="evidence" value="ECO:0007669"/>
    <property type="project" value="UniProtKB-SubCell"/>
</dbReference>
<comment type="function">
    <text evidence="33">Envelope glycoprotein gp160: Oligomerizes in the host endoplasmic reticulum into predominantly trimers. In a second time, gp160 transits in the host Golgi, where glycosylation is completed. The precursor is then proteolytically cleaved in the trans-Golgi and thereby activated by cellular furin or furin-like proteases to produce gp120 and gp41.</text>
</comment>
<dbReference type="InterPro" id="IPR037527">
    <property type="entry name" value="Gp160"/>
</dbReference>
<organism evidence="38">
    <name type="scientific">Human immunodeficiency virus type 1</name>
    <name type="common">HIV-1</name>
    <dbReference type="NCBI Taxonomy" id="11676"/>
    <lineage>
        <taxon>Viruses</taxon>
        <taxon>Riboviria</taxon>
        <taxon>Pararnavirae</taxon>
        <taxon>Artverviricota</taxon>
        <taxon>Revtraviricetes</taxon>
        <taxon>Ortervirales</taxon>
        <taxon>Retroviridae</taxon>
        <taxon>Orthoretrovirinae</taxon>
        <taxon>Lentivirus</taxon>
        <taxon>Lentivirus humimdef1</taxon>
    </lineage>
</organism>
<dbReference type="CDD" id="cd09909">
    <property type="entry name" value="HIV-1-like_HR1-HR2"/>
    <property type="match status" value="1"/>
</dbReference>
<evidence type="ECO:0000256" key="24">
    <source>
        <dbReference type="ARBA" id="ARBA00023054"/>
    </source>
</evidence>
<feature type="disulfide bond" evidence="33">
    <location>
        <begin position="229"/>
        <end position="240"/>
    </location>
</feature>
<evidence type="ECO:0000256" key="10">
    <source>
        <dbReference type="ARBA" id="ARBA00022570"/>
    </source>
</evidence>
<comment type="function">
    <text evidence="33">Transmembrane protein gp41: Acts as a class I viral fusion protein. Under the current model, the protein has at least 3 conformational states: pre-fusion native state, pre-hairpin intermediate state, and post-fusion hairpin state. During fusion of viral and target intracellular membranes, the coiled coil regions (heptad repeats) assume a trimer-of-hairpins structure, positioning the fusion peptide in close proximity to the C-terminal region of the ectodomain. The formation of this structure appears to drive apposition and subsequent fusion of viral and target cell membranes. Complete fusion occurs in host cell endosomes and is dynamin-dependent, however some lipid transfer might occur at the plasma membrane. The virus undergoes clathrin-dependent internalization long before endosomal fusion, thus minimizing the surface exposure of conserved viral epitopes during fusion and reducing the efficacy of inhibitors targeting these epitopes. Membranes fusion leads to delivery of the nucleocapsid into the cytoplasm.</text>
</comment>
<evidence type="ECO:0000256" key="28">
    <source>
        <dbReference type="ARBA" id="ARBA00023180"/>
    </source>
</evidence>
<evidence type="ECO:0000256" key="21">
    <source>
        <dbReference type="ARBA" id="ARBA00022890"/>
    </source>
</evidence>
<reference evidence="38" key="2">
    <citation type="submission" date="2016-07" db="EMBL/GenBank/DDBJ databases">
        <authorList>
            <person name="Bar K."/>
            <person name="Sneller M."/>
            <person name="Harrison L."/>
            <person name="Justement J."/>
            <person name="Overton E."/>
            <person name="Petrone M."/>
            <person name="Salantes D."/>
            <person name="Seamon C."/>
            <person name="Scheinfeld B."/>
            <person name="Kwan R."/>
            <person name="Learn G."/>
            <person name="Proschan M."/>
            <person name="Kreider E."/>
            <person name="Blazkova J."/>
            <person name="Bardsley M."/>
            <person name="Refsland E."/>
            <person name="Messer M."/>
            <person name="Clarridge K."/>
            <person name="Tustin N."/>
            <person name="Madden P."/>
            <person name="Oden K."/>
            <person name="O'Dell S."/>
            <person name="Jarocki B."/>
            <person name="Shiakolas A."/>
            <person name="Tressler R."/>
            <person name="Doria-Rose N."/>
            <person name="Bailer R."/>
            <person name="Ledgerwood J."/>
            <person name="Caparelli E."/>
            <person name="Lynch R."/>
            <person name="Graham B."/>
            <person name="Moir S."/>
            <person name="Koup R."/>
            <person name="Mascola J."/>
            <person name="Hoxie J."/>
            <person name="Fauci A."/>
            <person name="Tebas P."/>
            <person name="Chun T.-W."/>
        </authorList>
    </citation>
    <scope>NUCLEOTIDE SEQUENCE</scope>
    <source>
        <strain evidence="38">A5340A12.preC</strain>
    </source>
</reference>
<dbReference type="InterPro" id="IPR036377">
    <property type="entry name" value="Gp120_core_sf"/>
</dbReference>
<evidence type="ECO:0000256" key="15">
    <source>
        <dbReference type="ARBA" id="ARBA00022703"/>
    </source>
</evidence>
<feature type="short sequence motif" description="YXXL motif; contains endocytosis signal" evidence="33">
    <location>
        <begin position="707"/>
        <end position="710"/>
    </location>
</feature>